<evidence type="ECO:0000256" key="2">
    <source>
        <dbReference type="SAM" id="SignalP"/>
    </source>
</evidence>
<evidence type="ECO:0000256" key="1">
    <source>
        <dbReference type="SAM" id="MobiDB-lite"/>
    </source>
</evidence>
<gene>
    <name evidence="3" type="ORF">J1784_12765</name>
</gene>
<dbReference type="InterPro" id="IPR009468">
    <property type="entry name" value="DUF1090"/>
</dbReference>
<protein>
    <submittedName>
        <fullName evidence="3">DUF1090 domain-containing protein</fullName>
    </submittedName>
</protein>
<feature type="signal peptide" evidence="2">
    <location>
        <begin position="1"/>
        <end position="22"/>
    </location>
</feature>
<evidence type="ECO:0000313" key="3">
    <source>
        <dbReference type="EMBL" id="MBU9845882.1"/>
    </source>
</evidence>
<dbReference type="RefSeq" id="WP_217149548.1">
    <property type="nucleotide sequence ID" value="NZ_JAFMOY010000126.1"/>
</dbReference>
<reference evidence="3 4" key="1">
    <citation type="submission" date="2021-03" db="EMBL/GenBank/DDBJ databases">
        <title>Five novel Rahnella species.</title>
        <authorList>
            <person name="Brady C."/>
            <person name="Asselin J."/>
            <person name="Beer S."/>
            <person name="Bruberg M.B."/>
            <person name="Crampton B."/>
            <person name="Venter S."/>
            <person name="Arnold D."/>
            <person name="Denman S."/>
        </authorList>
    </citation>
    <scope>NUCLEOTIDE SEQUENCE [LARGE SCALE GENOMIC DNA]</scope>
    <source>
        <strain evidence="3 4">FRB 231</strain>
    </source>
</reference>
<dbReference type="EMBL" id="JAFMOY010000126">
    <property type="protein sequence ID" value="MBU9845882.1"/>
    <property type="molecule type" value="Genomic_DNA"/>
</dbReference>
<feature type="chain" id="PRO_5045444152" evidence="2">
    <location>
        <begin position="23"/>
        <end position="125"/>
    </location>
</feature>
<organism evidence="3 4">
    <name type="scientific">Rahnella ecdela</name>
    <dbReference type="NCBI Taxonomy" id="2816250"/>
    <lineage>
        <taxon>Bacteria</taxon>
        <taxon>Pseudomonadati</taxon>
        <taxon>Pseudomonadota</taxon>
        <taxon>Gammaproteobacteria</taxon>
        <taxon>Enterobacterales</taxon>
        <taxon>Yersiniaceae</taxon>
        <taxon>Rahnella</taxon>
    </lineage>
</organism>
<proteinExistence type="predicted"/>
<dbReference type="Proteomes" id="UP000739284">
    <property type="component" value="Unassembled WGS sequence"/>
</dbReference>
<evidence type="ECO:0000313" key="4">
    <source>
        <dbReference type="Proteomes" id="UP000739284"/>
    </source>
</evidence>
<keyword evidence="2" id="KW-0732">Signal</keyword>
<comment type="caution">
    <text evidence="3">The sequence shown here is derived from an EMBL/GenBank/DDBJ whole genome shotgun (WGS) entry which is preliminary data.</text>
</comment>
<accession>A0ABS6LGW2</accession>
<keyword evidence="4" id="KW-1185">Reference proteome</keyword>
<dbReference type="Pfam" id="PF06476">
    <property type="entry name" value="DUF1090"/>
    <property type="match status" value="1"/>
</dbReference>
<feature type="compositionally biased region" description="Basic and acidic residues" evidence="1">
    <location>
        <begin position="74"/>
        <end position="125"/>
    </location>
</feature>
<feature type="region of interest" description="Disordered" evidence="1">
    <location>
        <begin position="70"/>
        <end position="125"/>
    </location>
</feature>
<sequence>MKLTLTALVLAPALLFTTSSFAASQPESCVTKQHEIQKQIDEARAHNNQNRVDGLEKALRENKAHCTDAGLQADKQKRIEEKREKVAEREQELKEAQAKGDHDKVIKKQQKLDEAKSELKEAEGK</sequence>
<name>A0ABS6LGW2_9GAMM</name>